<feature type="compositionally biased region" description="Low complexity" evidence="1">
    <location>
        <begin position="64"/>
        <end position="74"/>
    </location>
</feature>
<evidence type="ECO:0000259" key="2">
    <source>
        <dbReference type="Pfam" id="PF00171"/>
    </source>
</evidence>
<name>A0A444X1M1_ARAHY</name>
<dbReference type="InterPro" id="IPR016162">
    <property type="entry name" value="Ald_DH_N"/>
</dbReference>
<proteinExistence type="predicted"/>
<dbReference type="SUPFAM" id="SSF53720">
    <property type="entry name" value="ALDH-like"/>
    <property type="match status" value="1"/>
</dbReference>
<dbReference type="Gene3D" id="3.40.605.10">
    <property type="entry name" value="Aldehyde Dehydrogenase, Chain A, domain 1"/>
    <property type="match status" value="1"/>
</dbReference>
<dbReference type="GO" id="GO:0016491">
    <property type="term" value="F:oxidoreductase activity"/>
    <property type="evidence" value="ECO:0007669"/>
    <property type="project" value="InterPro"/>
</dbReference>
<feature type="region of interest" description="Disordered" evidence="1">
    <location>
        <begin position="108"/>
        <end position="133"/>
    </location>
</feature>
<dbReference type="AlphaFoldDB" id="A0A444X1M1"/>
<feature type="region of interest" description="Disordered" evidence="1">
    <location>
        <begin position="209"/>
        <end position="292"/>
    </location>
</feature>
<protein>
    <recommendedName>
        <fullName evidence="2">Aldehyde dehydrogenase domain-containing protein</fullName>
    </recommendedName>
</protein>
<dbReference type="STRING" id="3818.A0A444X1M1"/>
<evidence type="ECO:0000313" key="3">
    <source>
        <dbReference type="EMBL" id="RYQ83634.1"/>
    </source>
</evidence>
<feature type="compositionally biased region" description="Basic and acidic residues" evidence="1">
    <location>
        <begin position="257"/>
        <end position="292"/>
    </location>
</feature>
<feature type="domain" description="Aldehyde dehydrogenase" evidence="2">
    <location>
        <begin position="441"/>
        <end position="474"/>
    </location>
</feature>
<sequence>MGYDMMSDGEDSERTRSGLCGNNASELDEGAIREKITRTNDKKDEDWARYTSYYNMGLILQLGQQSSSGPNQGSVGNGGKVRKSGPHQTEPGWWMQGFWGEKVPDPCAAASKKPHGDERAALHGSPQTWRNGEGRVANGEASAWRLQLGVCLQRSNATVDPAEDDAVVVDGGAGASMPGSHEAGTNMAVWDKLNARKVVVEKLGGMVTRCSRDDGEDADMLRGVGNASEEGDDTGKTSTEGENDAGSENGNTTSSKHGVDHESIGLKHRGDMIGRKDSEKGEKEKEKGNEGVIERATTMVTEAAVVPHIVPELLSSTYCSSLTPSLPSNHRQLPSPSQLPTSNSHRRKLPTLNSHRLHPHFPSIAQQTSQTSFPPSRRHRSNVKATIAQPLSRHASSVPPRSCPFNSCPFSGVSSVPWRSPSLEACNIVIGNIANIETIADGQHHVQTLYEPIGVAGQIIPWNFSLLMFAWKVSRDKMKGKTAPWEIAPIILFNHSNAGSLASALHLN</sequence>
<dbReference type="InterPro" id="IPR015590">
    <property type="entry name" value="Aldehyde_DH_dom"/>
</dbReference>
<dbReference type="Proteomes" id="UP000289738">
    <property type="component" value="Chromosome B10"/>
</dbReference>
<feature type="compositionally biased region" description="Polar residues" evidence="1">
    <location>
        <begin position="236"/>
        <end position="256"/>
    </location>
</feature>
<dbReference type="InterPro" id="IPR016161">
    <property type="entry name" value="Ald_DH/histidinol_DH"/>
</dbReference>
<keyword evidence="4" id="KW-1185">Reference proteome</keyword>
<dbReference type="EMBL" id="SDMP01000020">
    <property type="protein sequence ID" value="RYQ83634.1"/>
    <property type="molecule type" value="Genomic_DNA"/>
</dbReference>
<feature type="region of interest" description="Disordered" evidence="1">
    <location>
        <begin position="1"/>
        <end position="24"/>
    </location>
</feature>
<feature type="compositionally biased region" description="Basic residues" evidence="1">
    <location>
        <begin position="344"/>
        <end position="358"/>
    </location>
</feature>
<gene>
    <name evidence="3" type="ORF">Ahy_B10g102392</name>
</gene>
<reference evidence="3 4" key="1">
    <citation type="submission" date="2019-01" db="EMBL/GenBank/DDBJ databases">
        <title>Sequencing of cultivated peanut Arachis hypogaea provides insights into genome evolution and oil improvement.</title>
        <authorList>
            <person name="Chen X."/>
        </authorList>
    </citation>
    <scope>NUCLEOTIDE SEQUENCE [LARGE SCALE GENOMIC DNA]</scope>
    <source>
        <strain evidence="4">cv. Fuhuasheng</strain>
        <tissue evidence="3">Leaves</tissue>
    </source>
</reference>
<organism evidence="3 4">
    <name type="scientific">Arachis hypogaea</name>
    <name type="common">Peanut</name>
    <dbReference type="NCBI Taxonomy" id="3818"/>
    <lineage>
        <taxon>Eukaryota</taxon>
        <taxon>Viridiplantae</taxon>
        <taxon>Streptophyta</taxon>
        <taxon>Embryophyta</taxon>
        <taxon>Tracheophyta</taxon>
        <taxon>Spermatophyta</taxon>
        <taxon>Magnoliopsida</taxon>
        <taxon>eudicotyledons</taxon>
        <taxon>Gunneridae</taxon>
        <taxon>Pentapetalae</taxon>
        <taxon>rosids</taxon>
        <taxon>fabids</taxon>
        <taxon>Fabales</taxon>
        <taxon>Fabaceae</taxon>
        <taxon>Papilionoideae</taxon>
        <taxon>50 kb inversion clade</taxon>
        <taxon>dalbergioids sensu lato</taxon>
        <taxon>Dalbergieae</taxon>
        <taxon>Pterocarpus clade</taxon>
        <taxon>Arachis</taxon>
    </lineage>
</organism>
<dbReference type="Pfam" id="PF00171">
    <property type="entry name" value="Aldedh"/>
    <property type="match status" value="1"/>
</dbReference>
<evidence type="ECO:0000313" key="4">
    <source>
        <dbReference type="Proteomes" id="UP000289738"/>
    </source>
</evidence>
<comment type="caution">
    <text evidence="3">The sequence shown here is derived from an EMBL/GenBank/DDBJ whole genome shotgun (WGS) entry which is preliminary data.</text>
</comment>
<accession>A0A444X1M1</accession>
<feature type="region of interest" description="Disordered" evidence="1">
    <location>
        <begin position="323"/>
        <end position="358"/>
    </location>
</feature>
<feature type="region of interest" description="Disordered" evidence="1">
    <location>
        <begin position="64"/>
        <end position="92"/>
    </location>
</feature>
<evidence type="ECO:0000256" key="1">
    <source>
        <dbReference type="SAM" id="MobiDB-lite"/>
    </source>
</evidence>
<feature type="compositionally biased region" description="Polar residues" evidence="1">
    <location>
        <begin position="323"/>
        <end position="343"/>
    </location>
</feature>